<dbReference type="Proteomes" id="UP001549749">
    <property type="component" value="Unassembled WGS sequence"/>
</dbReference>
<evidence type="ECO:0000313" key="2">
    <source>
        <dbReference type="Proteomes" id="UP001549749"/>
    </source>
</evidence>
<proteinExistence type="predicted"/>
<gene>
    <name evidence="1" type="ORF">ABR189_08080</name>
</gene>
<accession>A0ABV2T4P3</accession>
<organism evidence="1 2">
    <name type="scientific">Chitinophaga defluvii</name>
    <dbReference type="NCBI Taxonomy" id="3163343"/>
    <lineage>
        <taxon>Bacteria</taxon>
        <taxon>Pseudomonadati</taxon>
        <taxon>Bacteroidota</taxon>
        <taxon>Chitinophagia</taxon>
        <taxon>Chitinophagales</taxon>
        <taxon>Chitinophagaceae</taxon>
        <taxon>Chitinophaga</taxon>
    </lineage>
</organism>
<keyword evidence="2" id="KW-1185">Reference proteome</keyword>
<sequence>MQQYRIKIGWVIICLLAGISCKDLYNPPITSKDYNYLVVEGFIDNGTAPTHIRLTRTRRLGLEARIVPEFKAKVAVVGEGNESYALTEGSEGDYFATLTLDNAKKYSLQIKTADGNEYRSAAVSLKKAPPIDSVYWQKNQEGVQIYLTTHDPQNNTKYYRWEYEETWEYHMYDTSFFEFKPNLLKVVPRDTPLVNVCWRTLLSNQILLGSTEKFTTDLIHAFPLVKIVEDSDDAWKLGALYSILVKQYAFNKEAFAYWLNMKKNTEQLGTIFDPQPTEIKGNITCINNPTETVIGYISAGTSSSQRIFVKVPRWNYRIPCSDSTERRLKQLEMFLPKDTIGPFIEPYVPMREVKRGGEVIGYQSADYICADCRAYKGEPRKPSYWP</sequence>
<dbReference type="PROSITE" id="PS51257">
    <property type="entry name" value="PROKAR_LIPOPROTEIN"/>
    <property type="match status" value="1"/>
</dbReference>
<dbReference type="EMBL" id="JBEXAC010000001">
    <property type="protein sequence ID" value="MET6997325.1"/>
    <property type="molecule type" value="Genomic_DNA"/>
</dbReference>
<name>A0ABV2T4P3_9BACT</name>
<dbReference type="InterPro" id="IPR025345">
    <property type="entry name" value="DUF4249"/>
</dbReference>
<protein>
    <submittedName>
        <fullName evidence="1">DUF4249 domain-containing protein</fullName>
    </submittedName>
</protein>
<comment type="caution">
    <text evidence="1">The sequence shown here is derived from an EMBL/GenBank/DDBJ whole genome shotgun (WGS) entry which is preliminary data.</text>
</comment>
<reference evidence="1 2" key="1">
    <citation type="submission" date="2024-06" db="EMBL/GenBank/DDBJ databases">
        <title>Chitinophaga defluvii sp. nov., isolated from municipal sewage.</title>
        <authorList>
            <person name="Zhang L."/>
        </authorList>
    </citation>
    <scope>NUCLEOTIDE SEQUENCE [LARGE SCALE GENOMIC DNA]</scope>
    <source>
        <strain evidence="1 2">H8</strain>
    </source>
</reference>
<dbReference type="Pfam" id="PF14054">
    <property type="entry name" value="DUF4249"/>
    <property type="match status" value="1"/>
</dbReference>
<evidence type="ECO:0000313" key="1">
    <source>
        <dbReference type="EMBL" id="MET6997325.1"/>
    </source>
</evidence>
<dbReference type="RefSeq" id="WP_354659963.1">
    <property type="nucleotide sequence ID" value="NZ_JBEXAC010000001.1"/>
</dbReference>